<evidence type="ECO:0000256" key="1">
    <source>
        <dbReference type="ARBA" id="ARBA00023125"/>
    </source>
</evidence>
<gene>
    <name evidence="5" type="ORF">ERS852408_01308</name>
    <name evidence="6" type="ORF">ERS852423_02300</name>
    <name evidence="4" type="ORF">ERS852573_00187</name>
</gene>
<dbReference type="SUPFAM" id="SSF46689">
    <property type="entry name" value="Homeodomain-like"/>
    <property type="match status" value="1"/>
</dbReference>
<dbReference type="eggNOG" id="COG1309">
    <property type="taxonomic scope" value="Bacteria"/>
</dbReference>
<dbReference type="GO" id="GO:0003677">
    <property type="term" value="F:DNA binding"/>
    <property type="evidence" value="ECO:0007669"/>
    <property type="project" value="UniProtKB-UniRule"/>
</dbReference>
<evidence type="ECO:0000313" key="8">
    <source>
        <dbReference type="Proteomes" id="UP000095439"/>
    </source>
</evidence>
<keyword evidence="5" id="KW-0418">Kinase</keyword>
<dbReference type="InterPro" id="IPR050624">
    <property type="entry name" value="HTH-type_Tx_Regulator"/>
</dbReference>
<dbReference type="PROSITE" id="PS50977">
    <property type="entry name" value="HTH_TETR_2"/>
    <property type="match status" value="1"/>
</dbReference>
<dbReference type="InterPro" id="IPR009057">
    <property type="entry name" value="Homeodomain-like_sf"/>
</dbReference>
<proteinExistence type="predicted"/>
<evidence type="ECO:0000313" key="5">
    <source>
        <dbReference type="EMBL" id="CUO00650.1"/>
    </source>
</evidence>
<evidence type="ECO:0000313" key="4">
    <source>
        <dbReference type="EMBL" id="CUM71556.1"/>
    </source>
</evidence>
<sequence length="187" mass="22567">MEETKHDKMKYRLADAMKNCMKKMPVEKITVKEIVTECGTTRQTFYRNFQDKYDLINWYFDRILLESFQHMGEGKTAYEGLVNKFHYIEEEKLFFKAAFRNDDQNCLRDHDFQLILRFYENQIQEKTKQPIPENLHFQLEMYCQGSVYMTTQWVLGDMKKRPEEMARNLVAAMPAELETLFKKLELL</sequence>
<evidence type="ECO:0000256" key="2">
    <source>
        <dbReference type="PROSITE-ProRule" id="PRU00335"/>
    </source>
</evidence>
<evidence type="ECO:0000313" key="7">
    <source>
        <dbReference type="Proteomes" id="UP000095380"/>
    </source>
</evidence>
<evidence type="ECO:0000259" key="3">
    <source>
        <dbReference type="PROSITE" id="PS50977"/>
    </source>
</evidence>
<dbReference type="InterPro" id="IPR039532">
    <property type="entry name" value="TetR_C_Firmicutes"/>
</dbReference>
<dbReference type="Gene3D" id="1.10.357.10">
    <property type="entry name" value="Tetracycline Repressor, domain 2"/>
    <property type="match status" value="1"/>
</dbReference>
<dbReference type="GO" id="GO:0016301">
    <property type="term" value="F:kinase activity"/>
    <property type="evidence" value="ECO:0007669"/>
    <property type="project" value="UniProtKB-KW"/>
</dbReference>
<evidence type="ECO:0000313" key="6">
    <source>
        <dbReference type="EMBL" id="CUO11349.1"/>
    </source>
</evidence>
<organism evidence="5 7">
    <name type="scientific">Dorea longicatena</name>
    <dbReference type="NCBI Taxonomy" id="88431"/>
    <lineage>
        <taxon>Bacteria</taxon>
        <taxon>Bacillati</taxon>
        <taxon>Bacillota</taxon>
        <taxon>Clostridia</taxon>
        <taxon>Lachnospirales</taxon>
        <taxon>Lachnospiraceae</taxon>
        <taxon>Dorea</taxon>
    </lineage>
</organism>
<accession>A0A174BLP9</accession>
<dbReference type="EMBL" id="CYYM01000005">
    <property type="protein sequence ID" value="CUO00650.1"/>
    <property type="molecule type" value="Genomic_DNA"/>
</dbReference>
<reference evidence="7 8" key="1">
    <citation type="submission" date="2015-09" db="EMBL/GenBank/DDBJ databases">
        <authorList>
            <consortium name="Pathogen Informatics"/>
        </authorList>
    </citation>
    <scope>NUCLEOTIDE SEQUENCE [LARGE SCALE GENOMIC DNA]</scope>
    <source>
        <strain evidence="5 7">2789STDY5608851</strain>
        <strain evidence="6 8">2789STDY5608866</strain>
        <strain evidence="4 9">2789STDY5834961</strain>
    </source>
</reference>
<feature type="DNA-binding region" description="H-T-H motif" evidence="2">
    <location>
        <begin position="30"/>
        <end position="49"/>
    </location>
</feature>
<name>A0A174BLP9_9FIRM</name>
<dbReference type="AlphaFoldDB" id="A0A174BLP9"/>
<evidence type="ECO:0000313" key="9">
    <source>
        <dbReference type="Proteomes" id="UP000095597"/>
    </source>
</evidence>
<dbReference type="Proteomes" id="UP000095439">
    <property type="component" value="Unassembled WGS sequence"/>
</dbReference>
<dbReference type="PANTHER" id="PTHR43479:SF7">
    <property type="entry name" value="TETR-FAMILY TRANSCRIPTIONAL REGULATOR"/>
    <property type="match status" value="1"/>
</dbReference>
<dbReference type="EMBL" id="CYYY01000012">
    <property type="protein sequence ID" value="CUO11349.1"/>
    <property type="molecule type" value="Genomic_DNA"/>
</dbReference>
<dbReference type="PANTHER" id="PTHR43479">
    <property type="entry name" value="ACREF/ENVCD OPERON REPRESSOR-RELATED"/>
    <property type="match status" value="1"/>
</dbReference>
<dbReference type="Proteomes" id="UP000095380">
    <property type="component" value="Unassembled WGS sequence"/>
</dbReference>
<keyword evidence="5" id="KW-0808">Transferase</keyword>
<dbReference type="Pfam" id="PF14278">
    <property type="entry name" value="TetR_C_8"/>
    <property type="match status" value="1"/>
</dbReference>
<dbReference type="Proteomes" id="UP000095597">
    <property type="component" value="Unassembled WGS sequence"/>
</dbReference>
<dbReference type="EMBL" id="CYXO01000001">
    <property type="protein sequence ID" value="CUM71556.1"/>
    <property type="molecule type" value="Genomic_DNA"/>
</dbReference>
<feature type="domain" description="HTH tetR-type" evidence="3">
    <location>
        <begin position="7"/>
        <end position="67"/>
    </location>
</feature>
<dbReference type="Pfam" id="PF00440">
    <property type="entry name" value="TetR_N"/>
    <property type="match status" value="1"/>
</dbReference>
<protein>
    <submittedName>
        <fullName evidence="5">Probable dihydroxyacetone kinase regulator</fullName>
    </submittedName>
</protein>
<dbReference type="InterPro" id="IPR001647">
    <property type="entry name" value="HTH_TetR"/>
</dbReference>
<keyword evidence="1 2" id="KW-0238">DNA-binding</keyword>